<dbReference type="OrthoDB" id="2397273at2759"/>
<evidence type="ECO:0000313" key="2">
    <source>
        <dbReference type="EMBL" id="CAG8661555.1"/>
    </source>
</evidence>
<dbReference type="Proteomes" id="UP000789739">
    <property type="component" value="Unassembled WGS sequence"/>
</dbReference>
<dbReference type="InterPro" id="IPR038563">
    <property type="entry name" value="Endonuclease_7_sf"/>
</dbReference>
<feature type="non-terminal residue" evidence="2">
    <location>
        <position position="1"/>
    </location>
</feature>
<dbReference type="InterPro" id="IPR044925">
    <property type="entry name" value="His-Me_finger_sf"/>
</dbReference>
<name>A0A9N9E3U6_9GLOM</name>
<gene>
    <name evidence="2" type="ORF">PBRASI_LOCUS10811</name>
</gene>
<proteinExistence type="predicted"/>
<feature type="non-terminal residue" evidence="2">
    <location>
        <position position="822"/>
    </location>
</feature>
<evidence type="ECO:0000313" key="3">
    <source>
        <dbReference type="Proteomes" id="UP000789739"/>
    </source>
</evidence>
<keyword evidence="3" id="KW-1185">Reference proteome</keyword>
<sequence>NKKFPCRPRVVHSPKIPEPIPQIDPEAGPGPSTQAHREGISQIRDPSDSNKGGAPLQSNNESEITQEEINLLIALGLIEEPEIEECWPELCGTLLADKAKSKKFRSYYRDSGLASITVKPPQGDILFEETEVGDTDRPHTSLSSLSKWQAIVPSIENPAYTFNIPIDDPQKYAEAPYMPHLMALAREQITSVLKAELRRKDQIKSAIVVYCNYMKMEKKDKGDYKVEIPIYRQNYHNGKMRAILSENDIDEHITLSGGEIDTKIEAFLNNGSGWTLIRIEMMFIEAYTLRRAEGGSYIRTPKNLANKKCTINPDNSKTKDDLCLKYAIGAYFANFEGITKDLQRLSVIRPYLNRVNLDGIPMPTPICNRIFQKIEAQNPNISINVWEWKNETATPKAVIASKKFYIPNSCTIEGCIHSNPIECHKKIPHVIHLMALSDTTKTDGKYGTKNQFLWIKNPDALVFKDTAHHGKKHLCNRCFLSWSSEKSLAYHQKWCFGLGEAPQKVTMPEKGKNDIEKFKNYARMIYAPCVITADFEGDNKKCDESYGGNMRKFAEQKANSFCYTVHWIDTGETWGPFIYRGPNATQEFVKRIDNELVRINEVLAIKAGRIVTDEYQKKFDKADKCWICHKELNGGSQSEDASASKVWDHCHITGEFRGASHNDCNLKLQITPWKTPIPIVFHNFRGYDSHLICESVGRSVNAKQINVIAETFERYKSMRVGQLRYIDSMQFMNTSLAKLAENLGAVKCKDSNCKHFHRIDDNRCFGTLENHKITCQIYKDLSPEQIALVCRKGVYPYEYIDSHDRFSETKLPPFHEFHGKLN</sequence>
<dbReference type="Gene3D" id="3.40.1800.10">
    <property type="entry name" value="His-Me finger endonucleases"/>
    <property type="match status" value="1"/>
</dbReference>
<dbReference type="PANTHER" id="PTHR31511:SF12">
    <property type="entry name" value="RHO TERMINATION FACTOR N-TERMINAL DOMAIN-CONTAINING PROTEIN"/>
    <property type="match status" value="1"/>
</dbReference>
<evidence type="ECO:0000256" key="1">
    <source>
        <dbReference type="SAM" id="MobiDB-lite"/>
    </source>
</evidence>
<protein>
    <submittedName>
        <fullName evidence="2">9622_t:CDS:1</fullName>
    </submittedName>
</protein>
<feature type="compositionally biased region" description="Basic residues" evidence="1">
    <location>
        <begin position="1"/>
        <end position="12"/>
    </location>
</feature>
<accession>A0A9N9E3U6</accession>
<feature type="region of interest" description="Disordered" evidence="1">
    <location>
        <begin position="1"/>
        <end position="63"/>
    </location>
</feature>
<organism evidence="2 3">
    <name type="scientific">Paraglomus brasilianum</name>
    <dbReference type="NCBI Taxonomy" id="144538"/>
    <lineage>
        <taxon>Eukaryota</taxon>
        <taxon>Fungi</taxon>
        <taxon>Fungi incertae sedis</taxon>
        <taxon>Mucoromycota</taxon>
        <taxon>Glomeromycotina</taxon>
        <taxon>Glomeromycetes</taxon>
        <taxon>Paraglomerales</taxon>
        <taxon>Paraglomeraceae</taxon>
        <taxon>Paraglomus</taxon>
    </lineage>
</organism>
<reference evidence="2" key="1">
    <citation type="submission" date="2021-06" db="EMBL/GenBank/DDBJ databases">
        <authorList>
            <person name="Kallberg Y."/>
            <person name="Tangrot J."/>
            <person name="Rosling A."/>
        </authorList>
    </citation>
    <scope>NUCLEOTIDE SEQUENCE</scope>
    <source>
        <strain evidence="2">BR232B</strain>
    </source>
</reference>
<dbReference type="EMBL" id="CAJVPI010003728">
    <property type="protein sequence ID" value="CAG8661555.1"/>
    <property type="molecule type" value="Genomic_DNA"/>
</dbReference>
<dbReference type="AlphaFoldDB" id="A0A9N9E3U6"/>
<comment type="caution">
    <text evidence="2">The sequence shown here is derived from an EMBL/GenBank/DDBJ whole genome shotgun (WGS) entry which is preliminary data.</text>
</comment>
<dbReference type="PANTHER" id="PTHR31511">
    <property type="entry name" value="PROTEIN CBG23764"/>
    <property type="match status" value="1"/>
</dbReference>
<dbReference type="SUPFAM" id="SSF54060">
    <property type="entry name" value="His-Me finger endonucleases"/>
    <property type="match status" value="1"/>
</dbReference>